<comment type="caution">
    <text evidence="2">The sequence shown here is derived from an EMBL/GenBank/DDBJ whole genome shotgun (WGS) entry which is preliminary data.</text>
</comment>
<accession>A0A9P4HZI1</accession>
<organism evidence="2 3">
    <name type="scientific">Saccharata proteae CBS 121410</name>
    <dbReference type="NCBI Taxonomy" id="1314787"/>
    <lineage>
        <taxon>Eukaryota</taxon>
        <taxon>Fungi</taxon>
        <taxon>Dikarya</taxon>
        <taxon>Ascomycota</taxon>
        <taxon>Pezizomycotina</taxon>
        <taxon>Dothideomycetes</taxon>
        <taxon>Dothideomycetes incertae sedis</taxon>
        <taxon>Botryosphaeriales</taxon>
        <taxon>Saccharataceae</taxon>
        <taxon>Saccharata</taxon>
    </lineage>
</organism>
<keyword evidence="3" id="KW-1185">Reference proteome</keyword>
<name>A0A9P4HZI1_9PEZI</name>
<dbReference type="AlphaFoldDB" id="A0A9P4HZI1"/>
<sequence length="155" mass="18142">MTCVPLPRTLFSPVFIPLSQNFCPLRTERFDLRTHSFGRNSCQVSTLTFLGVLLGIICTVLAIPLFWFIWKLLKALWYGLASNYGGWEIVGEDVANGFVERENIWFREGAWSKLWRNQDEHHLPINQSDEQLRGWFGTKRKPSRKEDERRALLDQ</sequence>
<gene>
    <name evidence="2" type="ORF">K490DRAFT_62072</name>
</gene>
<dbReference type="OrthoDB" id="5427091at2759"/>
<evidence type="ECO:0000256" key="1">
    <source>
        <dbReference type="SAM" id="Phobius"/>
    </source>
</evidence>
<proteinExistence type="predicted"/>
<dbReference type="Proteomes" id="UP000799776">
    <property type="component" value="Unassembled WGS sequence"/>
</dbReference>
<reference evidence="2" key="1">
    <citation type="journal article" date="2020" name="Stud. Mycol.">
        <title>101 Dothideomycetes genomes: a test case for predicting lifestyles and emergence of pathogens.</title>
        <authorList>
            <person name="Haridas S."/>
            <person name="Albert R."/>
            <person name="Binder M."/>
            <person name="Bloem J."/>
            <person name="Labutti K."/>
            <person name="Salamov A."/>
            <person name="Andreopoulos B."/>
            <person name="Baker S."/>
            <person name="Barry K."/>
            <person name="Bills G."/>
            <person name="Bluhm B."/>
            <person name="Cannon C."/>
            <person name="Castanera R."/>
            <person name="Culley D."/>
            <person name="Daum C."/>
            <person name="Ezra D."/>
            <person name="Gonzalez J."/>
            <person name="Henrissat B."/>
            <person name="Kuo A."/>
            <person name="Liang C."/>
            <person name="Lipzen A."/>
            <person name="Lutzoni F."/>
            <person name="Magnuson J."/>
            <person name="Mondo S."/>
            <person name="Nolan M."/>
            <person name="Ohm R."/>
            <person name="Pangilinan J."/>
            <person name="Park H.-J."/>
            <person name="Ramirez L."/>
            <person name="Alfaro M."/>
            <person name="Sun H."/>
            <person name="Tritt A."/>
            <person name="Yoshinaga Y."/>
            <person name="Zwiers L.-H."/>
            <person name="Turgeon B."/>
            <person name="Goodwin S."/>
            <person name="Spatafora J."/>
            <person name="Crous P."/>
            <person name="Grigoriev I."/>
        </authorList>
    </citation>
    <scope>NUCLEOTIDE SEQUENCE</scope>
    <source>
        <strain evidence="2">CBS 121410</strain>
    </source>
</reference>
<feature type="transmembrane region" description="Helical" evidence="1">
    <location>
        <begin position="47"/>
        <end position="70"/>
    </location>
</feature>
<dbReference type="EMBL" id="ML978712">
    <property type="protein sequence ID" value="KAF2090753.1"/>
    <property type="molecule type" value="Genomic_DNA"/>
</dbReference>
<protein>
    <submittedName>
        <fullName evidence="2">Uncharacterized protein</fullName>
    </submittedName>
</protein>
<keyword evidence="1" id="KW-0812">Transmembrane</keyword>
<keyword evidence="1" id="KW-1133">Transmembrane helix</keyword>
<keyword evidence="1" id="KW-0472">Membrane</keyword>
<evidence type="ECO:0000313" key="2">
    <source>
        <dbReference type="EMBL" id="KAF2090753.1"/>
    </source>
</evidence>
<evidence type="ECO:0000313" key="3">
    <source>
        <dbReference type="Proteomes" id="UP000799776"/>
    </source>
</evidence>